<dbReference type="Pfam" id="PF08808">
    <property type="entry name" value="RES"/>
    <property type="match status" value="1"/>
</dbReference>
<organism evidence="2 3">
    <name type="scientific">Runella aurantiaca</name>
    <dbReference type="NCBI Taxonomy" id="2282308"/>
    <lineage>
        <taxon>Bacteria</taxon>
        <taxon>Pseudomonadati</taxon>
        <taxon>Bacteroidota</taxon>
        <taxon>Cytophagia</taxon>
        <taxon>Cytophagales</taxon>
        <taxon>Spirosomataceae</taxon>
        <taxon>Runella</taxon>
    </lineage>
</organism>
<dbReference type="RefSeq" id="WP_114463880.1">
    <property type="nucleotide sequence ID" value="NZ_QPIW01000032.1"/>
</dbReference>
<dbReference type="EMBL" id="QPIW01000032">
    <property type="protein sequence ID" value="RDB03014.1"/>
    <property type="molecule type" value="Genomic_DNA"/>
</dbReference>
<evidence type="ECO:0000313" key="3">
    <source>
        <dbReference type="Proteomes" id="UP000253141"/>
    </source>
</evidence>
<accession>A0A369I788</accession>
<dbReference type="Proteomes" id="UP000253141">
    <property type="component" value="Unassembled WGS sequence"/>
</dbReference>
<protein>
    <submittedName>
        <fullName evidence="2">RES domain-containing protein</fullName>
    </submittedName>
</protein>
<keyword evidence="3" id="KW-1185">Reference proteome</keyword>
<gene>
    <name evidence="2" type="ORF">DVG78_25705</name>
</gene>
<dbReference type="InterPro" id="IPR014914">
    <property type="entry name" value="RES_dom"/>
</dbReference>
<comment type="caution">
    <text evidence="2">The sequence shown here is derived from an EMBL/GenBank/DDBJ whole genome shotgun (WGS) entry which is preliminary data.</text>
</comment>
<evidence type="ECO:0000259" key="1">
    <source>
        <dbReference type="SMART" id="SM00953"/>
    </source>
</evidence>
<dbReference type="AlphaFoldDB" id="A0A369I788"/>
<proteinExistence type="predicted"/>
<reference evidence="2 3" key="1">
    <citation type="submission" date="2018-07" db="EMBL/GenBank/DDBJ databases">
        <title>Genome analysis of Runella aurantiaca.</title>
        <authorList>
            <person name="Yang X."/>
        </authorList>
    </citation>
    <scope>NUCLEOTIDE SEQUENCE [LARGE SCALE GENOMIC DNA]</scope>
    <source>
        <strain evidence="2 3">YX9</strain>
    </source>
</reference>
<evidence type="ECO:0000313" key="2">
    <source>
        <dbReference type="EMBL" id="RDB03014.1"/>
    </source>
</evidence>
<sequence>MIQVFRLQKAKFASIENILSGYGAELFGGRWNTIGNAVVYTSASPELALLETLVHIEEMYLDDLPRHVLATIEIPSDTILRVNAELLPQNWNDIHISAATQQFTANWFAQQTHLTIGLPSVIVPMSFNYLINPNHPRMKEAKVVEIVPFSFDSRLLK</sequence>
<dbReference type="OrthoDB" id="9789501at2"/>
<feature type="domain" description="RES" evidence="1">
    <location>
        <begin position="18"/>
        <end position="145"/>
    </location>
</feature>
<dbReference type="SMART" id="SM00953">
    <property type="entry name" value="RES"/>
    <property type="match status" value="1"/>
</dbReference>
<name>A0A369I788_9BACT</name>